<gene>
    <name evidence="2" type="ORF">Val02_34670</name>
</gene>
<evidence type="ECO:0000313" key="2">
    <source>
        <dbReference type="EMBL" id="GIJ46581.1"/>
    </source>
</evidence>
<comment type="caution">
    <text evidence="2">The sequence shown here is derived from an EMBL/GenBank/DDBJ whole genome shotgun (WGS) entry which is preliminary data.</text>
</comment>
<dbReference type="RefSeq" id="WP_203900119.1">
    <property type="nucleotide sequence ID" value="NZ_BOPF01000011.1"/>
</dbReference>
<keyword evidence="1" id="KW-0472">Membrane</keyword>
<keyword evidence="3" id="KW-1185">Reference proteome</keyword>
<sequence length="156" mass="17524">MSDDRPALIDLLRLEYERLQSSNDKYDDQRFKIKGWAITVAGALFALGANTKAPALPLAGAFLVLLFAYLEVMFMRLQTVIVARSNEVESLLESLRRNGPGPEHDAYVFGIGKVFMIPFSVRMIPKLVRNRQHISVFYAWLTAAMFAGTLVVALMK</sequence>
<organism evidence="2 3">
    <name type="scientific">Virgisporangium aliadipatigenens</name>
    <dbReference type="NCBI Taxonomy" id="741659"/>
    <lineage>
        <taxon>Bacteria</taxon>
        <taxon>Bacillati</taxon>
        <taxon>Actinomycetota</taxon>
        <taxon>Actinomycetes</taxon>
        <taxon>Micromonosporales</taxon>
        <taxon>Micromonosporaceae</taxon>
        <taxon>Virgisporangium</taxon>
    </lineage>
</organism>
<keyword evidence="1" id="KW-0812">Transmembrane</keyword>
<evidence type="ECO:0000256" key="1">
    <source>
        <dbReference type="SAM" id="Phobius"/>
    </source>
</evidence>
<dbReference type="AlphaFoldDB" id="A0A8J3YMI9"/>
<dbReference type="Proteomes" id="UP000619260">
    <property type="component" value="Unassembled WGS sequence"/>
</dbReference>
<feature type="transmembrane region" description="Helical" evidence="1">
    <location>
        <begin position="55"/>
        <end position="74"/>
    </location>
</feature>
<evidence type="ECO:0000313" key="3">
    <source>
        <dbReference type="Proteomes" id="UP000619260"/>
    </source>
</evidence>
<protein>
    <submittedName>
        <fullName evidence="2">Uncharacterized protein</fullName>
    </submittedName>
</protein>
<keyword evidence="1" id="KW-1133">Transmembrane helix</keyword>
<reference evidence="2" key="1">
    <citation type="submission" date="2021-01" db="EMBL/GenBank/DDBJ databases">
        <title>Whole genome shotgun sequence of Virgisporangium aliadipatigenens NBRC 105644.</title>
        <authorList>
            <person name="Komaki H."/>
            <person name="Tamura T."/>
        </authorList>
    </citation>
    <scope>NUCLEOTIDE SEQUENCE</scope>
    <source>
        <strain evidence="2">NBRC 105644</strain>
    </source>
</reference>
<dbReference type="EMBL" id="BOPF01000011">
    <property type="protein sequence ID" value="GIJ46581.1"/>
    <property type="molecule type" value="Genomic_DNA"/>
</dbReference>
<proteinExistence type="predicted"/>
<feature type="transmembrane region" description="Helical" evidence="1">
    <location>
        <begin position="137"/>
        <end position="155"/>
    </location>
</feature>
<accession>A0A8J3YMI9</accession>
<name>A0A8J3YMI9_9ACTN</name>